<proteinExistence type="predicted"/>
<gene>
    <name evidence="1" type="ORF">E2C01_054284</name>
</gene>
<reference evidence="1 2" key="1">
    <citation type="submission" date="2019-05" db="EMBL/GenBank/DDBJ databases">
        <title>Another draft genome of Portunus trituberculatus and its Hox gene families provides insights of decapod evolution.</title>
        <authorList>
            <person name="Jeong J.-H."/>
            <person name="Song I."/>
            <person name="Kim S."/>
            <person name="Choi T."/>
            <person name="Kim D."/>
            <person name="Ryu S."/>
            <person name="Kim W."/>
        </authorList>
    </citation>
    <scope>NUCLEOTIDE SEQUENCE [LARGE SCALE GENOMIC DNA]</scope>
    <source>
        <tissue evidence="1">Muscle</tissue>
    </source>
</reference>
<organism evidence="1 2">
    <name type="scientific">Portunus trituberculatus</name>
    <name type="common">Swimming crab</name>
    <name type="synonym">Neptunus trituberculatus</name>
    <dbReference type="NCBI Taxonomy" id="210409"/>
    <lineage>
        <taxon>Eukaryota</taxon>
        <taxon>Metazoa</taxon>
        <taxon>Ecdysozoa</taxon>
        <taxon>Arthropoda</taxon>
        <taxon>Crustacea</taxon>
        <taxon>Multicrustacea</taxon>
        <taxon>Malacostraca</taxon>
        <taxon>Eumalacostraca</taxon>
        <taxon>Eucarida</taxon>
        <taxon>Decapoda</taxon>
        <taxon>Pleocyemata</taxon>
        <taxon>Brachyura</taxon>
        <taxon>Eubrachyura</taxon>
        <taxon>Portunoidea</taxon>
        <taxon>Portunidae</taxon>
        <taxon>Portuninae</taxon>
        <taxon>Portunus</taxon>
    </lineage>
</organism>
<dbReference type="Proteomes" id="UP000324222">
    <property type="component" value="Unassembled WGS sequence"/>
</dbReference>
<evidence type="ECO:0000313" key="2">
    <source>
        <dbReference type="Proteomes" id="UP000324222"/>
    </source>
</evidence>
<dbReference type="EMBL" id="VSRR010017328">
    <property type="protein sequence ID" value="MPC60245.1"/>
    <property type="molecule type" value="Genomic_DNA"/>
</dbReference>
<sequence>MTVRALPVHRELHRHARKRRLPEEGANVTIPKGLDHPLAGSDVLPLLPVPLQTSPQFAVAPPQCP</sequence>
<dbReference type="AlphaFoldDB" id="A0A5B7GSC7"/>
<evidence type="ECO:0000313" key="1">
    <source>
        <dbReference type="EMBL" id="MPC60245.1"/>
    </source>
</evidence>
<name>A0A5B7GSC7_PORTR</name>
<protein>
    <submittedName>
        <fullName evidence="1">Uncharacterized protein</fullName>
    </submittedName>
</protein>
<accession>A0A5B7GSC7</accession>
<keyword evidence="2" id="KW-1185">Reference proteome</keyword>
<comment type="caution">
    <text evidence="1">The sequence shown here is derived from an EMBL/GenBank/DDBJ whole genome shotgun (WGS) entry which is preliminary data.</text>
</comment>